<protein>
    <submittedName>
        <fullName evidence="1">Uncharacterized protein</fullName>
    </submittedName>
</protein>
<dbReference type="OrthoDB" id="32923at10239"/>
<proteinExistence type="predicted"/>
<keyword evidence="2" id="KW-1185">Reference proteome</keyword>
<dbReference type="RefSeq" id="YP_009125138.1">
    <property type="nucleotide sequence ID" value="NC_026594.1"/>
</dbReference>
<accession>A0A0A1IWL4</accession>
<evidence type="ECO:0000313" key="2">
    <source>
        <dbReference type="Proteomes" id="UP000030226"/>
    </source>
</evidence>
<dbReference type="EMBL" id="LN610577">
    <property type="protein sequence ID" value="CEF89674.1"/>
    <property type="molecule type" value="Genomic_DNA"/>
</dbReference>
<sequence>MSPQPGQLSLVWYECSCTTRMRVWNGRHWPPPLSLPCPSCGGAMSQTDLHLRSKHYYYEPHRGQPVLVNIDRALAEKIVDRRCHGKEVDPETREFLINDLVKDGRQPWLTIHGFEENFDA</sequence>
<evidence type="ECO:0000313" key="1">
    <source>
        <dbReference type="EMBL" id="CEF89674.1"/>
    </source>
</evidence>
<dbReference type="Proteomes" id="UP000030226">
    <property type="component" value="Segment"/>
</dbReference>
<gene>
    <name evidence="1" type="primary">ORF35</name>
</gene>
<reference evidence="1 2" key="1">
    <citation type="journal article" date="2015" name="PLoS ONE">
        <title>Investigation of a Large Collection of Pseudomonas aeruginosa Bacteriophages Collected from a Single Environmental Source in Abidjan, Cote d'Ivoire.</title>
        <authorList>
            <person name="Essoh C."/>
            <person name="Latino L."/>
            <person name="Midoux C."/>
            <person name="Blouin Y."/>
            <person name="Loukou G."/>
            <person name="Nguetta S.P."/>
            <person name="Lathro S."/>
            <person name="Cablanmian A."/>
            <person name="Kouassi A.K."/>
            <person name="Vergnaud G."/>
            <person name="Pourcel C."/>
        </authorList>
    </citation>
    <scope>NUCLEOTIDE SEQUENCE [LARGE SCALE GENOMIC DNA]</scope>
    <source>
        <strain evidence="1">Ab18</strain>
    </source>
</reference>
<organism evidence="1 2">
    <name type="scientific">Pseudomonas phage vB_PaeS_PAO1_Ab18</name>
    <dbReference type="NCBI Taxonomy" id="1548905"/>
    <lineage>
        <taxon>Viruses</taxon>
        <taxon>Duplodnaviria</taxon>
        <taxon>Heunggongvirae</taxon>
        <taxon>Uroviricota</taxon>
        <taxon>Caudoviricetes</taxon>
        <taxon>Mesyanzhinovviridae</taxon>
        <taxon>Bradleyvirinae</taxon>
        <taxon>Abidjanvirus</taxon>
        <taxon>Abidjanvirus Ab18</taxon>
        <taxon>Pseudomonas virus Ab18</taxon>
    </lineage>
</organism>
<name>A0A0A1IWL4_9CAUD</name>
<dbReference type="KEGG" id="vg:23680020"/>
<dbReference type="GeneID" id="23680020"/>